<dbReference type="RefSeq" id="WP_259478561.1">
    <property type="nucleotide sequence ID" value="NZ_BAAAQY010000003.1"/>
</dbReference>
<keyword evidence="2" id="KW-1185">Reference proteome</keyword>
<protein>
    <submittedName>
        <fullName evidence="1">Uncharacterized protein</fullName>
    </submittedName>
</protein>
<name>A0ABP5QB00_9MICO</name>
<evidence type="ECO:0000313" key="2">
    <source>
        <dbReference type="Proteomes" id="UP001500929"/>
    </source>
</evidence>
<proteinExistence type="predicted"/>
<gene>
    <name evidence="1" type="ORF">GCM10009851_10480</name>
</gene>
<dbReference type="Proteomes" id="UP001500929">
    <property type="component" value="Unassembled WGS sequence"/>
</dbReference>
<dbReference type="EMBL" id="BAAAQY010000003">
    <property type="protein sequence ID" value="GAA2228068.1"/>
    <property type="molecule type" value="Genomic_DNA"/>
</dbReference>
<accession>A0ABP5QB00</accession>
<comment type="caution">
    <text evidence="1">The sequence shown here is derived from an EMBL/GenBank/DDBJ whole genome shotgun (WGS) entry which is preliminary data.</text>
</comment>
<sequence>MIVRFTGATTNTIAPTYQAPAPWAYAGGSTTFIDFQWTASILAGQSSAPITVTPQPGPFRPAGAGTYTFTATPRNVPEMGAATLSVSFV</sequence>
<reference evidence="2" key="1">
    <citation type="journal article" date="2019" name="Int. J. Syst. Evol. Microbiol.">
        <title>The Global Catalogue of Microorganisms (GCM) 10K type strain sequencing project: providing services to taxonomists for standard genome sequencing and annotation.</title>
        <authorList>
            <consortium name="The Broad Institute Genomics Platform"/>
            <consortium name="The Broad Institute Genome Sequencing Center for Infectious Disease"/>
            <person name="Wu L."/>
            <person name="Ma J."/>
        </authorList>
    </citation>
    <scope>NUCLEOTIDE SEQUENCE [LARGE SCALE GENOMIC DNA]</scope>
    <source>
        <strain evidence="2">JCM 16117</strain>
    </source>
</reference>
<organism evidence="1 2">
    <name type="scientific">Herbiconiux moechotypicola</name>
    <dbReference type="NCBI Taxonomy" id="637393"/>
    <lineage>
        <taxon>Bacteria</taxon>
        <taxon>Bacillati</taxon>
        <taxon>Actinomycetota</taxon>
        <taxon>Actinomycetes</taxon>
        <taxon>Micrococcales</taxon>
        <taxon>Microbacteriaceae</taxon>
        <taxon>Herbiconiux</taxon>
    </lineage>
</organism>
<evidence type="ECO:0000313" key="1">
    <source>
        <dbReference type="EMBL" id="GAA2228068.1"/>
    </source>
</evidence>